<dbReference type="Proteomes" id="UP001497480">
    <property type="component" value="Unassembled WGS sequence"/>
</dbReference>
<reference evidence="1 2" key="1">
    <citation type="submission" date="2024-03" db="EMBL/GenBank/DDBJ databases">
        <authorList>
            <person name="Martinez-Hernandez J."/>
        </authorList>
    </citation>
    <scope>NUCLEOTIDE SEQUENCE [LARGE SCALE GENOMIC DNA]</scope>
</reference>
<dbReference type="EMBL" id="CAXHTB010000008">
    <property type="protein sequence ID" value="CAL0311060.1"/>
    <property type="molecule type" value="Genomic_DNA"/>
</dbReference>
<organism evidence="1 2">
    <name type="scientific">Lupinus luteus</name>
    <name type="common">European yellow lupine</name>
    <dbReference type="NCBI Taxonomy" id="3873"/>
    <lineage>
        <taxon>Eukaryota</taxon>
        <taxon>Viridiplantae</taxon>
        <taxon>Streptophyta</taxon>
        <taxon>Embryophyta</taxon>
        <taxon>Tracheophyta</taxon>
        <taxon>Spermatophyta</taxon>
        <taxon>Magnoliopsida</taxon>
        <taxon>eudicotyledons</taxon>
        <taxon>Gunneridae</taxon>
        <taxon>Pentapetalae</taxon>
        <taxon>rosids</taxon>
        <taxon>fabids</taxon>
        <taxon>Fabales</taxon>
        <taxon>Fabaceae</taxon>
        <taxon>Papilionoideae</taxon>
        <taxon>50 kb inversion clade</taxon>
        <taxon>genistoids sensu lato</taxon>
        <taxon>core genistoids</taxon>
        <taxon>Genisteae</taxon>
        <taxon>Lupinus</taxon>
    </lineage>
</organism>
<comment type="caution">
    <text evidence="1">The sequence shown here is derived from an EMBL/GenBank/DDBJ whole genome shotgun (WGS) entry which is preliminary data.</text>
</comment>
<evidence type="ECO:0000313" key="1">
    <source>
        <dbReference type="EMBL" id="CAL0311060.1"/>
    </source>
</evidence>
<keyword evidence="2" id="KW-1185">Reference proteome</keyword>
<dbReference type="AlphaFoldDB" id="A0AAV1WNZ6"/>
<proteinExistence type="predicted"/>
<gene>
    <name evidence="1" type="ORF">LLUT_LOCUS12120</name>
</gene>
<evidence type="ECO:0000313" key="2">
    <source>
        <dbReference type="Proteomes" id="UP001497480"/>
    </source>
</evidence>
<protein>
    <submittedName>
        <fullName evidence="1">Uncharacterized protein</fullName>
    </submittedName>
</protein>
<sequence>MEKHNDPFTFIIDLCQISPSQEELLRHQPFIEEIVDQPSPSSAAADVEILMMSMS</sequence>
<accession>A0AAV1WNZ6</accession>
<name>A0AAV1WNZ6_LUPLU</name>